<dbReference type="RefSeq" id="WP_089992772.1">
    <property type="nucleotide sequence ID" value="NZ_FOIZ01000001.1"/>
</dbReference>
<feature type="domain" description="Major facilitator superfamily (MFS) profile" evidence="6">
    <location>
        <begin position="1"/>
        <end position="441"/>
    </location>
</feature>
<sequence length="448" mass="47132">MALSLGQKAGWGLADMGIVVFVVVKQLLILNYLTAYLGVPVGIAGFVTTGVLVFDMITDPLIGYFSDRTISRHGRRAPWMFFGALVMCAGMVGLFAVPAGYGMAGNLIWVIAFFGLATIGFTMVAIPYSAQAGEITQDRRERSTMTGWRMGFASLGILIGGAMIPAFAGSLGYAMAALIVCPLIVGAIWLSLFATRNAPRAEASGESLGGMFALVFSNKPFIVLALLYGLMTLAIALITAGLPFAATYLIVDSGDTMLSGAAGALSTLSLMFAAFVLGSILSQAIWVLLSHRIGKVNALLVGLGLYAVLLYFLNASLPSVNVTAIAGLFVLAGMTNGSYQQIPWAIYPDLMDVTRARTGAAIEGAFSAIWLFGQKLANAIAPALLGLILAAAGWQETTEGQAIQTPEALGQLQWAITLLPVLILLVSLAALALVYLPMQRRVLAQFAT</sequence>
<feature type="transmembrane region" description="Helical" evidence="5">
    <location>
        <begin position="107"/>
        <end position="126"/>
    </location>
</feature>
<evidence type="ECO:0000313" key="7">
    <source>
        <dbReference type="EMBL" id="SEW22868.1"/>
    </source>
</evidence>
<gene>
    <name evidence="7" type="ORF">SAMN04488515_1723</name>
</gene>
<dbReference type="PANTHER" id="PTHR11328:SF24">
    <property type="entry name" value="MAJOR FACILITATOR SUPERFAMILY (MFS) PROFILE DOMAIN-CONTAINING PROTEIN"/>
    <property type="match status" value="1"/>
</dbReference>
<dbReference type="InterPro" id="IPR036259">
    <property type="entry name" value="MFS_trans_sf"/>
</dbReference>
<feature type="transmembrane region" description="Helical" evidence="5">
    <location>
        <begin position="79"/>
        <end position="101"/>
    </location>
</feature>
<evidence type="ECO:0000256" key="1">
    <source>
        <dbReference type="ARBA" id="ARBA00009617"/>
    </source>
</evidence>
<evidence type="ECO:0000256" key="2">
    <source>
        <dbReference type="ARBA" id="ARBA00022692"/>
    </source>
</evidence>
<dbReference type="GO" id="GO:0008643">
    <property type="term" value="P:carbohydrate transport"/>
    <property type="evidence" value="ECO:0007669"/>
    <property type="project" value="InterPro"/>
</dbReference>
<keyword evidence="8" id="KW-1185">Reference proteome</keyword>
<dbReference type="PROSITE" id="PS50850">
    <property type="entry name" value="MFS"/>
    <property type="match status" value="1"/>
</dbReference>
<organism evidence="7 8">
    <name type="scientific">Cognatiyoonia koreensis</name>
    <dbReference type="NCBI Taxonomy" id="364200"/>
    <lineage>
        <taxon>Bacteria</taxon>
        <taxon>Pseudomonadati</taxon>
        <taxon>Pseudomonadota</taxon>
        <taxon>Alphaproteobacteria</taxon>
        <taxon>Rhodobacterales</taxon>
        <taxon>Paracoccaceae</taxon>
        <taxon>Cognatiyoonia</taxon>
    </lineage>
</organism>
<evidence type="ECO:0000256" key="5">
    <source>
        <dbReference type="SAM" id="Phobius"/>
    </source>
</evidence>
<feature type="transmembrane region" description="Helical" evidence="5">
    <location>
        <begin position="147"/>
        <end position="167"/>
    </location>
</feature>
<feature type="transmembrane region" description="Helical" evidence="5">
    <location>
        <begin position="376"/>
        <end position="394"/>
    </location>
</feature>
<feature type="transmembrane region" description="Helical" evidence="5">
    <location>
        <begin position="221"/>
        <end position="250"/>
    </location>
</feature>
<dbReference type="SUPFAM" id="SSF103473">
    <property type="entry name" value="MFS general substrate transporter"/>
    <property type="match status" value="1"/>
</dbReference>
<feature type="transmembrane region" description="Helical" evidence="5">
    <location>
        <begin position="319"/>
        <end position="339"/>
    </location>
</feature>
<dbReference type="Proteomes" id="UP000199167">
    <property type="component" value="Unassembled WGS sequence"/>
</dbReference>
<feature type="transmembrane region" description="Helical" evidence="5">
    <location>
        <begin position="12"/>
        <end position="33"/>
    </location>
</feature>
<dbReference type="InterPro" id="IPR039672">
    <property type="entry name" value="MFS_2"/>
</dbReference>
<evidence type="ECO:0000256" key="4">
    <source>
        <dbReference type="ARBA" id="ARBA00023136"/>
    </source>
</evidence>
<proteinExistence type="inferred from homology"/>
<dbReference type="Pfam" id="PF13347">
    <property type="entry name" value="MFS_2"/>
    <property type="match status" value="1"/>
</dbReference>
<dbReference type="AlphaFoldDB" id="A0A1I0Q7R3"/>
<evidence type="ECO:0000313" key="8">
    <source>
        <dbReference type="Proteomes" id="UP000199167"/>
    </source>
</evidence>
<keyword evidence="3 5" id="KW-1133">Transmembrane helix</keyword>
<keyword evidence="4 5" id="KW-0472">Membrane</keyword>
<name>A0A1I0Q7R3_9RHOB</name>
<dbReference type="STRING" id="364200.SAMN04488515_1723"/>
<dbReference type="GO" id="GO:0005886">
    <property type="term" value="C:plasma membrane"/>
    <property type="evidence" value="ECO:0007669"/>
    <property type="project" value="TreeGrafter"/>
</dbReference>
<dbReference type="InterPro" id="IPR020846">
    <property type="entry name" value="MFS_dom"/>
</dbReference>
<dbReference type="Gene3D" id="1.20.1250.20">
    <property type="entry name" value="MFS general substrate transporter like domains"/>
    <property type="match status" value="2"/>
</dbReference>
<comment type="similarity">
    <text evidence="1">Belongs to the sodium:galactoside symporter (TC 2.A.2) family.</text>
</comment>
<dbReference type="PANTHER" id="PTHR11328">
    <property type="entry name" value="MAJOR FACILITATOR SUPERFAMILY DOMAIN-CONTAINING PROTEIN"/>
    <property type="match status" value="1"/>
</dbReference>
<feature type="transmembrane region" description="Helical" evidence="5">
    <location>
        <begin position="173"/>
        <end position="194"/>
    </location>
</feature>
<feature type="transmembrane region" description="Helical" evidence="5">
    <location>
        <begin position="39"/>
        <end position="58"/>
    </location>
</feature>
<evidence type="ECO:0000256" key="3">
    <source>
        <dbReference type="ARBA" id="ARBA00022989"/>
    </source>
</evidence>
<keyword evidence="2 5" id="KW-0812">Transmembrane</keyword>
<dbReference type="OrthoDB" id="7584869at2"/>
<protein>
    <submittedName>
        <fullName evidence="7">Glycoside/pentoside/hexuronide:cation symporter, GPH family</fullName>
    </submittedName>
</protein>
<reference evidence="7 8" key="1">
    <citation type="submission" date="2016-10" db="EMBL/GenBank/DDBJ databases">
        <authorList>
            <person name="de Groot N.N."/>
        </authorList>
    </citation>
    <scope>NUCLEOTIDE SEQUENCE [LARGE SCALE GENOMIC DNA]</scope>
    <source>
        <strain evidence="7 8">DSM 17925</strain>
    </source>
</reference>
<evidence type="ECO:0000259" key="6">
    <source>
        <dbReference type="PROSITE" id="PS50850"/>
    </source>
</evidence>
<feature type="transmembrane region" description="Helical" evidence="5">
    <location>
        <begin position="414"/>
        <end position="436"/>
    </location>
</feature>
<dbReference type="GO" id="GO:0015293">
    <property type="term" value="F:symporter activity"/>
    <property type="evidence" value="ECO:0007669"/>
    <property type="project" value="InterPro"/>
</dbReference>
<dbReference type="EMBL" id="FOIZ01000001">
    <property type="protein sequence ID" value="SEW22868.1"/>
    <property type="molecule type" value="Genomic_DNA"/>
</dbReference>
<accession>A0A1I0Q7R3</accession>
<feature type="transmembrane region" description="Helical" evidence="5">
    <location>
        <begin position="296"/>
        <end position="313"/>
    </location>
</feature>